<feature type="region of interest" description="Disordered" evidence="1">
    <location>
        <begin position="1"/>
        <end position="32"/>
    </location>
</feature>
<reference evidence="2 3" key="1">
    <citation type="submission" date="2022-09" db="EMBL/GenBank/DDBJ databases">
        <title>New species of Phenylobacterium.</title>
        <authorList>
            <person name="Mieszkin S."/>
        </authorList>
    </citation>
    <scope>NUCLEOTIDE SEQUENCE [LARGE SCALE GENOMIC DNA]</scope>
    <source>
        <strain evidence="2 3">HK31-G</strain>
    </source>
</reference>
<dbReference type="InterPro" id="IPR007939">
    <property type="entry name" value="Cu-R_B_prcur"/>
</dbReference>
<evidence type="ECO:0000313" key="3">
    <source>
        <dbReference type="Proteomes" id="UP001598130"/>
    </source>
</evidence>
<evidence type="ECO:0000256" key="1">
    <source>
        <dbReference type="SAM" id="MobiDB-lite"/>
    </source>
</evidence>
<dbReference type="EMBL" id="JAOTJD010000011">
    <property type="protein sequence ID" value="MFD3263850.1"/>
    <property type="molecule type" value="Genomic_DNA"/>
</dbReference>
<dbReference type="Pfam" id="PF05275">
    <property type="entry name" value="CopB"/>
    <property type="match status" value="1"/>
</dbReference>
<name>A0ABW6CLA5_9CAUL</name>
<gene>
    <name evidence="2" type="ORF">OCL97_07730</name>
</gene>
<organism evidence="2 3">
    <name type="scientific">Phenylobacterium ferrooxidans</name>
    <dbReference type="NCBI Taxonomy" id="2982689"/>
    <lineage>
        <taxon>Bacteria</taxon>
        <taxon>Pseudomonadati</taxon>
        <taxon>Pseudomonadota</taxon>
        <taxon>Alphaproteobacteria</taxon>
        <taxon>Caulobacterales</taxon>
        <taxon>Caulobacteraceae</taxon>
        <taxon>Phenylobacterium</taxon>
    </lineage>
</organism>
<dbReference type="Proteomes" id="UP001598130">
    <property type="component" value="Unassembled WGS sequence"/>
</dbReference>
<sequence>MPATSSRAPPAPSDRGPQTLPNLAEREGWPQPTADSANYGYFLADLLEYRESGDPGVIRWDVFGWYGDDVKRLWVKSEGAQSTSKRADSEQEAQLLYGQLIAPFFDFQAGVRYARRSGPGPDRSRVYGVIGLQGLAPYRYELEPAVFVSEDGKVSARVTASYDILLRQRLILQPRIEANAALQADRSFGVGEGLNDTEIGARLRYELRRELAPYVGVSWRQTYGSTKRMARAEGEPTSNLSVVVGVRAWF</sequence>
<keyword evidence="3" id="KW-1185">Reference proteome</keyword>
<comment type="caution">
    <text evidence="2">The sequence shown here is derived from an EMBL/GenBank/DDBJ whole genome shotgun (WGS) entry which is preliminary data.</text>
</comment>
<dbReference type="RefSeq" id="WP_377369136.1">
    <property type="nucleotide sequence ID" value="NZ_JAOTJD010000011.1"/>
</dbReference>
<accession>A0ABW6CLA5</accession>
<protein>
    <submittedName>
        <fullName evidence="2">Copper resistance protein B</fullName>
    </submittedName>
</protein>
<evidence type="ECO:0000313" key="2">
    <source>
        <dbReference type="EMBL" id="MFD3263850.1"/>
    </source>
</evidence>
<proteinExistence type="predicted"/>